<sequence>MQGTDRQIVRDWVLRFNAHGPAGLIDRHGGGAARRITPSVMEALAQRFEEGPIPAVHGALAIA</sequence>
<protein>
    <submittedName>
        <fullName evidence="1">Uncharacterized protein</fullName>
    </submittedName>
</protein>
<dbReference type="SUPFAM" id="SSF46689">
    <property type="entry name" value="Homeodomain-like"/>
    <property type="match status" value="1"/>
</dbReference>
<accession>A0A511FSH3</accession>
<dbReference type="Proteomes" id="UP000321800">
    <property type="component" value="Unassembled WGS sequence"/>
</dbReference>
<evidence type="ECO:0000313" key="2">
    <source>
        <dbReference type="Proteomes" id="UP000321800"/>
    </source>
</evidence>
<dbReference type="EMBL" id="BJVR01000095">
    <property type="protein sequence ID" value="GEL51896.1"/>
    <property type="molecule type" value="Genomic_DNA"/>
</dbReference>
<organism evidence="1 2">
    <name type="scientific">Acetobacter tropicalis</name>
    <dbReference type="NCBI Taxonomy" id="104102"/>
    <lineage>
        <taxon>Bacteria</taxon>
        <taxon>Pseudomonadati</taxon>
        <taxon>Pseudomonadota</taxon>
        <taxon>Alphaproteobacteria</taxon>
        <taxon>Acetobacterales</taxon>
        <taxon>Acetobacteraceae</taxon>
        <taxon>Acetobacter</taxon>
    </lineage>
</organism>
<dbReference type="Pfam" id="PF13565">
    <property type="entry name" value="HTH_32"/>
    <property type="match status" value="1"/>
</dbReference>
<dbReference type="InterPro" id="IPR009057">
    <property type="entry name" value="Homeodomain-like_sf"/>
</dbReference>
<name>A0A511FSH3_9PROT</name>
<evidence type="ECO:0000313" key="1">
    <source>
        <dbReference type="EMBL" id="GEL51896.1"/>
    </source>
</evidence>
<comment type="caution">
    <text evidence="1">The sequence shown here is derived from an EMBL/GenBank/DDBJ whole genome shotgun (WGS) entry which is preliminary data.</text>
</comment>
<dbReference type="AlphaFoldDB" id="A0A511FSH3"/>
<gene>
    <name evidence="1" type="ORF">ATR01nite_29710</name>
</gene>
<proteinExistence type="predicted"/>
<reference evidence="1 2" key="1">
    <citation type="submission" date="2019-07" db="EMBL/GenBank/DDBJ databases">
        <title>Whole genome shotgun sequence of Acetobacter tropicalis NBRC 16470.</title>
        <authorList>
            <person name="Hosoyama A."/>
            <person name="Uohara A."/>
            <person name="Ohji S."/>
            <person name="Ichikawa N."/>
        </authorList>
    </citation>
    <scope>NUCLEOTIDE SEQUENCE [LARGE SCALE GENOMIC DNA]</scope>
    <source>
        <strain evidence="1 2">NBRC 16470</strain>
    </source>
</reference>